<evidence type="ECO:0000313" key="2">
    <source>
        <dbReference type="EMBL" id="KRM74965.1"/>
    </source>
</evidence>
<dbReference type="PANTHER" id="PTHR38432:SF1">
    <property type="entry name" value="TELA-LIKE PROTEIN SAOUHSC_01408"/>
    <property type="match status" value="1"/>
</dbReference>
<organism evidence="2 3">
    <name type="scientific">Ligilactobacillus murinus DSM 20452 = NBRC 14221</name>
    <dbReference type="NCBI Taxonomy" id="1423772"/>
    <lineage>
        <taxon>Bacteria</taxon>
        <taxon>Bacillati</taxon>
        <taxon>Bacillota</taxon>
        <taxon>Bacilli</taxon>
        <taxon>Lactobacillales</taxon>
        <taxon>Lactobacillaceae</taxon>
        <taxon>Ligilactobacillus</taxon>
    </lineage>
</organism>
<dbReference type="AlphaFoldDB" id="A0A0R2B816"/>
<proteinExistence type="inferred from homology"/>
<sequence length="444" mass="50577">MNYEDLLDVDQGDDLMGEMYNQTKEQNKQVVKSADEVASVVAKPVTTNAPAPSAGNDVSDLLGNDTANVSVQAKTPKVEKTIYNKLDENDQKLAEKQSKQLNYAERITLTNYGQKAADSIDAFSKKYMEKGLDDSNRKSVSDDLNMLANVIKSINLQEVAEQVEREETQQEDRGGFFGLFKKKPSKLVPEKKQDIFKATSDRIDALKNKLGVDQQILVEDNKQLDAFYTENLNLFRVTNILIAGLEIYEEELVTKIIPELNEAKKDPMQDEAKIQEQLEVANKYVAAIDRRKYDFRVNRQMIIQRAPSIRLIEENNVNLAEKIQTTIMTTLPAWRTNFVVIMSTLRQKQVTATEKGISDLTNDLLVQGADALHQTSVETARENERAIVDIESLEYAQNKLIQTLDETMQIQEEGRRIREISTQKLNEMEEKMKQKVKEYAEKGR</sequence>
<dbReference type="Pfam" id="PF05816">
    <property type="entry name" value="TelA"/>
    <property type="match status" value="1"/>
</dbReference>
<comment type="similarity">
    <text evidence="1">Belongs to the TelA family.</text>
</comment>
<dbReference type="PATRIC" id="fig|1423772.3.peg.283"/>
<gene>
    <name evidence="2" type="ORF">FC48_GL000258</name>
</gene>
<accession>A0A0R2B816</accession>
<evidence type="ECO:0000256" key="1">
    <source>
        <dbReference type="ARBA" id="ARBA00005541"/>
    </source>
</evidence>
<dbReference type="EMBL" id="AYYN01000082">
    <property type="protein sequence ID" value="KRM74965.1"/>
    <property type="molecule type" value="Genomic_DNA"/>
</dbReference>
<dbReference type="RefSeq" id="WP_056959072.1">
    <property type="nucleotide sequence ID" value="NZ_AYYN01000082.1"/>
</dbReference>
<evidence type="ECO:0000313" key="3">
    <source>
        <dbReference type="Proteomes" id="UP000051612"/>
    </source>
</evidence>
<dbReference type="PANTHER" id="PTHR38432">
    <property type="entry name" value="TELA-LIKE PROTEIN SAOUHSC_01408"/>
    <property type="match status" value="1"/>
</dbReference>
<dbReference type="Proteomes" id="UP000051612">
    <property type="component" value="Unassembled WGS sequence"/>
</dbReference>
<reference evidence="2 3" key="1">
    <citation type="journal article" date="2015" name="Genome Announc.">
        <title>Expanding the biotechnology potential of lactobacilli through comparative genomics of 213 strains and associated genera.</title>
        <authorList>
            <person name="Sun Z."/>
            <person name="Harris H.M."/>
            <person name="McCann A."/>
            <person name="Guo C."/>
            <person name="Argimon S."/>
            <person name="Zhang W."/>
            <person name="Yang X."/>
            <person name="Jeffery I.B."/>
            <person name="Cooney J.C."/>
            <person name="Kagawa T.F."/>
            <person name="Liu W."/>
            <person name="Song Y."/>
            <person name="Salvetti E."/>
            <person name="Wrobel A."/>
            <person name="Rasinkangas P."/>
            <person name="Parkhill J."/>
            <person name="Rea M.C."/>
            <person name="O'Sullivan O."/>
            <person name="Ritari J."/>
            <person name="Douillard F.P."/>
            <person name="Paul Ross R."/>
            <person name="Yang R."/>
            <person name="Briner A.E."/>
            <person name="Felis G.E."/>
            <person name="de Vos W.M."/>
            <person name="Barrangou R."/>
            <person name="Klaenhammer T.R."/>
            <person name="Caufield P.W."/>
            <person name="Cui Y."/>
            <person name="Zhang H."/>
            <person name="O'Toole P.W."/>
        </authorList>
    </citation>
    <scope>NUCLEOTIDE SEQUENCE [LARGE SCALE GENOMIC DNA]</scope>
    <source>
        <strain evidence="2 3">DSM 20452</strain>
    </source>
</reference>
<comment type="caution">
    <text evidence="2">The sequence shown here is derived from an EMBL/GenBank/DDBJ whole genome shotgun (WGS) entry which is preliminary data.</text>
</comment>
<name>A0A0R2B816_9LACO</name>
<protein>
    <submittedName>
        <fullName evidence="2">Toxic anion resistance protein</fullName>
    </submittedName>
</protein>
<dbReference type="InterPro" id="IPR008863">
    <property type="entry name" value="Toxic_anion-R_TelA"/>
</dbReference>